<dbReference type="InterPro" id="IPR038765">
    <property type="entry name" value="Papain-like_cys_pep_sf"/>
</dbReference>
<keyword evidence="2" id="KW-0645">Protease</keyword>
<proteinExistence type="inferred from homology"/>
<dbReference type="Proteomes" id="UP000270530">
    <property type="component" value="Chromosome"/>
</dbReference>
<evidence type="ECO:0000256" key="2">
    <source>
        <dbReference type="ARBA" id="ARBA00022670"/>
    </source>
</evidence>
<dbReference type="PANTHER" id="PTHR47053:SF1">
    <property type="entry name" value="MUREIN DD-ENDOPEPTIDASE MEPH-RELATED"/>
    <property type="match status" value="1"/>
</dbReference>
<dbReference type="GO" id="GO:0006508">
    <property type="term" value="P:proteolysis"/>
    <property type="evidence" value="ECO:0007669"/>
    <property type="project" value="UniProtKB-KW"/>
</dbReference>
<comment type="similarity">
    <text evidence="1">Belongs to the peptidase C40 family.</text>
</comment>
<dbReference type="Pfam" id="PF00877">
    <property type="entry name" value="NLPC_P60"/>
    <property type="match status" value="1"/>
</dbReference>
<dbReference type="OrthoDB" id="9807055at2"/>
<feature type="chain" id="PRO_5016428552" evidence="5">
    <location>
        <begin position="25"/>
        <end position="208"/>
    </location>
</feature>
<name>A0A2Z6E415_9GAMM</name>
<reference evidence="8" key="2">
    <citation type="submission" date="2018-06" db="EMBL/GenBank/DDBJ databases">
        <title>Genome sequence of Rhodanobacteraceae bacterium strain Dysh456.</title>
        <authorList>
            <person name="Fukui M."/>
        </authorList>
    </citation>
    <scope>NUCLEOTIDE SEQUENCE [LARGE SCALE GENOMIC DNA]</scope>
    <source>
        <strain evidence="8">Dysh456</strain>
    </source>
</reference>
<dbReference type="InterPro" id="IPR051202">
    <property type="entry name" value="Peptidase_C40"/>
</dbReference>
<evidence type="ECO:0000256" key="1">
    <source>
        <dbReference type="ARBA" id="ARBA00007074"/>
    </source>
</evidence>
<evidence type="ECO:0000313" key="8">
    <source>
        <dbReference type="Proteomes" id="UP000270530"/>
    </source>
</evidence>
<dbReference type="RefSeq" id="WP_126537085.1">
    <property type="nucleotide sequence ID" value="NZ_AP018560.1"/>
</dbReference>
<dbReference type="SUPFAM" id="SSF54001">
    <property type="entry name" value="Cysteine proteinases"/>
    <property type="match status" value="1"/>
</dbReference>
<evidence type="ECO:0000256" key="3">
    <source>
        <dbReference type="ARBA" id="ARBA00022801"/>
    </source>
</evidence>
<dbReference type="GO" id="GO:0008234">
    <property type="term" value="F:cysteine-type peptidase activity"/>
    <property type="evidence" value="ECO:0007669"/>
    <property type="project" value="UniProtKB-KW"/>
</dbReference>
<dbReference type="EMBL" id="AP018560">
    <property type="protein sequence ID" value="BBD79707.1"/>
    <property type="molecule type" value="Genomic_DNA"/>
</dbReference>
<evidence type="ECO:0000259" key="6">
    <source>
        <dbReference type="PROSITE" id="PS51935"/>
    </source>
</evidence>
<dbReference type="PROSITE" id="PS51935">
    <property type="entry name" value="NLPC_P60"/>
    <property type="match status" value="1"/>
</dbReference>
<keyword evidence="5" id="KW-0732">Signal</keyword>
<gene>
    <name evidence="7" type="ORF">ALSL_1044</name>
</gene>
<dbReference type="AlphaFoldDB" id="A0A2Z6E415"/>
<evidence type="ECO:0000256" key="4">
    <source>
        <dbReference type="ARBA" id="ARBA00022807"/>
    </source>
</evidence>
<keyword evidence="8" id="KW-1185">Reference proteome</keyword>
<evidence type="ECO:0000313" key="7">
    <source>
        <dbReference type="EMBL" id="BBD79707.1"/>
    </source>
</evidence>
<keyword evidence="3" id="KW-0378">Hydrolase</keyword>
<feature type="domain" description="NlpC/P60" evidence="6">
    <location>
        <begin position="78"/>
        <end position="202"/>
    </location>
</feature>
<sequence length="208" mass="22163">MPIKTLTAAFALLAATWIATPARADEAQTITPFNASHAASTAAPALPALNPAAALAGSTVAVDVDRLLGLDEVLGPQSELRQALISLAMQLRDIRYVRGGRDPSTGFDCSGFVRYVFAHAIGLELPANSASQFLAGLKVSRSQMQPGDLVFFRTGRRGISHVGIYLDNGRFIHSPSRGKSVEVSSLDEAYWARHFAGARRPEGMDDNG</sequence>
<keyword evidence="4" id="KW-0788">Thiol protease</keyword>
<dbReference type="PANTHER" id="PTHR47053">
    <property type="entry name" value="MUREIN DD-ENDOPEPTIDASE MEPH-RELATED"/>
    <property type="match status" value="1"/>
</dbReference>
<evidence type="ECO:0000256" key="5">
    <source>
        <dbReference type="SAM" id="SignalP"/>
    </source>
</evidence>
<organism evidence="7 8">
    <name type="scientific">Aerosticca soli</name>
    <dbReference type="NCBI Taxonomy" id="2010829"/>
    <lineage>
        <taxon>Bacteria</taxon>
        <taxon>Pseudomonadati</taxon>
        <taxon>Pseudomonadota</taxon>
        <taxon>Gammaproteobacteria</taxon>
        <taxon>Lysobacterales</taxon>
        <taxon>Rhodanobacteraceae</taxon>
        <taxon>Aerosticca</taxon>
    </lineage>
</organism>
<dbReference type="KEGG" id="rbd:ALSL_1044"/>
<feature type="signal peptide" evidence="5">
    <location>
        <begin position="1"/>
        <end position="24"/>
    </location>
</feature>
<accession>A0A2Z6E415</accession>
<reference evidence="8" key="1">
    <citation type="submission" date="2018-04" db="EMBL/GenBank/DDBJ databases">
        <authorList>
            <person name="Watanabe M."/>
            <person name="Kojima H."/>
        </authorList>
    </citation>
    <scope>NUCLEOTIDE SEQUENCE [LARGE SCALE GENOMIC DNA]</scope>
    <source>
        <strain evidence="8">Dysh456</strain>
    </source>
</reference>
<dbReference type="Gene3D" id="3.90.1720.10">
    <property type="entry name" value="endopeptidase domain like (from Nostoc punctiforme)"/>
    <property type="match status" value="1"/>
</dbReference>
<protein>
    <submittedName>
        <fullName evidence="7">NLP/P60 family protein</fullName>
    </submittedName>
</protein>
<dbReference type="InterPro" id="IPR000064">
    <property type="entry name" value="NLP_P60_dom"/>
</dbReference>